<dbReference type="InterPro" id="IPR046235">
    <property type="entry name" value="DUF6268"/>
</dbReference>
<protein>
    <recommendedName>
        <fullName evidence="2">DUF6268 domain-containing protein</fullName>
    </recommendedName>
</protein>
<feature type="domain" description="DUF6268" evidence="2">
    <location>
        <begin position="142"/>
        <end position="296"/>
    </location>
</feature>
<accession>Q6MDF0</accession>
<evidence type="ECO:0000256" key="1">
    <source>
        <dbReference type="SAM" id="SignalP"/>
    </source>
</evidence>
<evidence type="ECO:0000259" key="2">
    <source>
        <dbReference type="Pfam" id="PF19783"/>
    </source>
</evidence>
<name>Q6MDF0_PARUW</name>
<feature type="chain" id="PRO_5004277379" description="DUF6268 domain-containing protein" evidence="1">
    <location>
        <begin position="21"/>
        <end position="320"/>
    </location>
</feature>
<keyword evidence="4" id="KW-1185">Reference proteome</keyword>
<dbReference type="EMBL" id="BX908798">
    <property type="protein sequence ID" value="CAF23399.1"/>
    <property type="molecule type" value="Genomic_DNA"/>
</dbReference>
<dbReference type="Pfam" id="PF19783">
    <property type="entry name" value="DUF6268"/>
    <property type="match status" value="1"/>
</dbReference>
<dbReference type="Proteomes" id="UP000000529">
    <property type="component" value="Chromosome"/>
</dbReference>
<evidence type="ECO:0000313" key="4">
    <source>
        <dbReference type="Proteomes" id="UP000000529"/>
    </source>
</evidence>
<reference evidence="3 4" key="1">
    <citation type="journal article" date="2004" name="Science">
        <title>Illuminating the evolutionary history of chlamydiae.</title>
        <authorList>
            <person name="Horn M."/>
            <person name="Collingro A."/>
            <person name="Schmitz-Esser S."/>
            <person name="Beier C.L."/>
            <person name="Purkhold U."/>
            <person name="Fartmann B."/>
            <person name="Brandt P."/>
            <person name="Nyakatura G.J."/>
            <person name="Droege M."/>
            <person name="Frishman D."/>
            <person name="Rattei T."/>
            <person name="Mewes H."/>
            <person name="Wagner M."/>
        </authorList>
    </citation>
    <scope>NUCLEOTIDE SEQUENCE [LARGE SCALE GENOMIC DNA]</scope>
    <source>
        <strain evidence="3 4">UWE25</strain>
    </source>
</reference>
<dbReference type="RefSeq" id="WP_011175225.1">
    <property type="nucleotide sequence ID" value="NC_005861.2"/>
</dbReference>
<organism evidence="3 4">
    <name type="scientific">Protochlamydia amoebophila (strain UWE25)</name>
    <dbReference type="NCBI Taxonomy" id="264201"/>
    <lineage>
        <taxon>Bacteria</taxon>
        <taxon>Pseudomonadati</taxon>
        <taxon>Chlamydiota</taxon>
        <taxon>Chlamydiia</taxon>
        <taxon>Parachlamydiales</taxon>
        <taxon>Parachlamydiaceae</taxon>
        <taxon>Candidatus Protochlamydia</taxon>
    </lineage>
</organism>
<dbReference type="eggNOG" id="ENOG5033S9I">
    <property type="taxonomic scope" value="Bacteria"/>
</dbReference>
<evidence type="ECO:0000313" key="3">
    <source>
        <dbReference type="EMBL" id="CAF23399.1"/>
    </source>
</evidence>
<proteinExistence type="predicted"/>
<keyword evidence="1" id="KW-0732">Signal</keyword>
<dbReference type="OrthoDB" id="20862at2"/>
<dbReference type="HOGENOM" id="CLU_902676_0_0_0"/>
<dbReference type="KEGG" id="pcu:PC_RS03235"/>
<gene>
    <name evidence="3" type="ORF">PC_RS03235</name>
</gene>
<sequence length="320" mass="37311">MKKFWLYACLTLNCTFSLLATDIALDFSDYGTESLVRDSNSETFYQQTGEQKSYPYNFNVYFDSISDAKIDRGYYKGDKVRYKAVEAELGMVFYNRPTYSEAANVAISYTETYLHWSENPWFDQDRFHTLSFSVGGVTKRLRNWFWRSQLDINYDTTGSSVNSQYLYYDLLLWGRYEYSQNFGFHIGFIGQTGMGLDKVYPILGADWQMSRNWKLNLVFPVNVSLEYNLNNQWSLAIAGRNFDIRHRVKKDESYGKSLIRYQNIGAELAVKYNTDFLTANLHAGTTLGGKYRISNHNNHHPHHYNLRPSGYFGGEVDIKF</sequence>
<feature type="signal peptide" evidence="1">
    <location>
        <begin position="1"/>
        <end position="20"/>
    </location>
</feature>
<dbReference type="AlphaFoldDB" id="Q6MDF0"/>